<feature type="domain" description="HTH CENPB-type" evidence="2">
    <location>
        <begin position="52"/>
        <end position="121"/>
    </location>
</feature>
<dbReference type="AlphaFoldDB" id="G4ZJI7"/>
<reference evidence="3 4" key="1">
    <citation type="journal article" date="2006" name="Science">
        <title>Phytophthora genome sequences uncover evolutionary origins and mechanisms of pathogenesis.</title>
        <authorList>
            <person name="Tyler B.M."/>
            <person name="Tripathy S."/>
            <person name="Zhang X."/>
            <person name="Dehal P."/>
            <person name="Jiang R.H."/>
            <person name="Aerts A."/>
            <person name="Arredondo F.D."/>
            <person name="Baxter L."/>
            <person name="Bensasson D."/>
            <person name="Beynon J.L."/>
            <person name="Chapman J."/>
            <person name="Damasceno C.M."/>
            <person name="Dorrance A.E."/>
            <person name="Dou D."/>
            <person name="Dickerman A.W."/>
            <person name="Dubchak I.L."/>
            <person name="Garbelotto M."/>
            <person name="Gijzen M."/>
            <person name="Gordon S.G."/>
            <person name="Govers F."/>
            <person name="Grunwald N.J."/>
            <person name="Huang W."/>
            <person name="Ivors K.L."/>
            <person name="Jones R.W."/>
            <person name="Kamoun S."/>
            <person name="Krampis K."/>
            <person name="Lamour K.H."/>
            <person name="Lee M.K."/>
            <person name="McDonald W.H."/>
            <person name="Medina M."/>
            <person name="Meijer H.J."/>
            <person name="Nordberg E.K."/>
            <person name="Maclean D.J."/>
            <person name="Ospina-Giraldo M.D."/>
            <person name="Morris P.F."/>
            <person name="Phuntumart V."/>
            <person name="Putnam N.H."/>
            <person name="Rash S."/>
            <person name="Rose J.K."/>
            <person name="Sakihama Y."/>
            <person name="Salamov A.A."/>
            <person name="Savidor A."/>
            <person name="Scheuring C.F."/>
            <person name="Smith B.M."/>
            <person name="Sobral B.W."/>
            <person name="Terry A."/>
            <person name="Torto-Alalibo T.A."/>
            <person name="Win J."/>
            <person name="Xu Z."/>
            <person name="Zhang H."/>
            <person name="Grigoriev I.V."/>
            <person name="Rokhsar D.S."/>
            <person name="Boore J.L."/>
        </authorList>
    </citation>
    <scope>NUCLEOTIDE SEQUENCE [LARGE SCALE GENOMIC DNA]</scope>
    <source>
        <strain evidence="3 4">P6497</strain>
    </source>
</reference>
<dbReference type="InterPro" id="IPR006600">
    <property type="entry name" value="HTH_CenpB_DNA-bd_dom"/>
</dbReference>
<dbReference type="InterPro" id="IPR050863">
    <property type="entry name" value="CenT-Element_Derived"/>
</dbReference>
<evidence type="ECO:0000259" key="2">
    <source>
        <dbReference type="PROSITE" id="PS51253"/>
    </source>
</evidence>
<accession>G4ZJI7</accession>
<protein>
    <recommendedName>
        <fullName evidence="2">HTH CENPB-type domain-containing protein</fullName>
    </recommendedName>
</protein>
<organism evidence="3 4">
    <name type="scientific">Phytophthora sojae (strain P6497)</name>
    <name type="common">Soybean stem and root rot agent</name>
    <name type="synonym">Phytophthora megasperma f. sp. glycines</name>
    <dbReference type="NCBI Taxonomy" id="1094619"/>
    <lineage>
        <taxon>Eukaryota</taxon>
        <taxon>Sar</taxon>
        <taxon>Stramenopiles</taxon>
        <taxon>Oomycota</taxon>
        <taxon>Peronosporomycetes</taxon>
        <taxon>Peronosporales</taxon>
        <taxon>Peronosporaceae</taxon>
        <taxon>Phytophthora</taxon>
    </lineage>
</organism>
<keyword evidence="1" id="KW-0238">DNA-binding</keyword>
<dbReference type="PANTHER" id="PTHR19303:SF57">
    <property type="entry name" value="HTH CENPB-TYPE DOMAIN-CONTAINING PROTEIN"/>
    <property type="match status" value="1"/>
</dbReference>
<evidence type="ECO:0000313" key="4">
    <source>
        <dbReference type="Proteomes" id="UP000002640"/>
    </source>
</evidence>
<dbReference type="RefSeq" id="XP_009527910.1">
    <property type="nucleotide sequence ID" value="XM_009529615.1"/>
</dbReference>
<dbReference type="InParanoid" id="G4ZJI7"/>
<dbReference type="PANTHER" id="PTHR19303">
    <property type="entry name" value="TRANSPOSON"/>
    <property type="match status" value="1"/>
</dbReference>
<dbReference type="EMBL" id="JH159154">
    <property type="protein sequence ID" value="EGZ18852.1"/>
    <property type="molecule type" value="Genomic_DNA"/>
</dbReference>
<dbReference type="GeneID" id="20638616"/>
<evidence type="ECO:0000313" key="3">
    <source>
        <dbReference type="EMBL" id="EGZ18852.1"/>
    </source>
</evidence>
<dbReference type="Proteomes" id="UP000002640">
    <property type="component" value="Unassembled WGS sequence"/>
</dbReference>
<dbReference type="PROSITE" id="PS51253">
    <property type="entry name" value="HTH_CENPB"/>
    <property type="match status" value="1"/>
</dbReference>
<keyword evidence="4" id="KW-1185">Reference proteome</keyword>
<name>G4ZJI7_PHYSP</name>
<dbReference type="GO" id="GO:0005634">
    <property type="term" value="C:nucleus"/>
    <property type="evidence" value="ECO:0007669"/>
    <property type="project" value="TreeGrafter"/>
</dbReference>
<proteinExistence type="predicted"/>
<dbReference type="KEGG" id="psoj:PHYSODRAFT_255467"/>
<sequence length="329" mass="36078">MPAYEIEDLNSEVKRVLAGDSAHSVSDSTPIPYRTLTKWVAKGKMGVFRAPVRHGPAPLLSQPAEAWLVEWIVGRQLVGHPASRKEIIFKAGTMSSMATGQTVGGGWYRRFMGRHPMLATRTSQAAVVENRLGASRVFNMDETAFQTNKGSKRIVAVRGSKNVWHQDVALNFHLTLVACGSASGCMVSPLFVLPGLTVKLEVLDGCPIPGAAVTTSSSGFMNGFLFLEWLHFFSASVPKDVQRPLLLILDGPRMDMCIDNFRRNGTPASTKLAAWLRIKEVVQKEVLVLPLSKKRVRKTATVTGRLLTKETLEAMAQPMKKPKKAAKTK</sequence>
<gene>
    <name evidence="3" type="ORF">PHYSODRAFT_255467</name>
</gene>
<evidence type="ECO:0000256" key="1">
    <source>
        <dbReference type="ARBA" id="ARBA00023125"/>
    </source>
</evidence>
<dbReference type="GO" id="GO:0003677">
    <property type="term" value="F:DNA binding"/>
    <property type="evidence" value="ECO:0007669"/>
    <property type="project" value="UniProtKB-KW"/>
</dbReference>
<dbReference type="STRING" id="1094619.G4ZJI7"/>